<dbReference type="Proteomes" id="UP001055286">
    <property type="component" value="Unassembled WGS sequence"/>
</dbReference>
<protein>
    <submittedName>
        <fullName evidence="1">Uncharacterized protein</fullName>
    </submittedName>
</protein>
<evidence type="ECO:0000313" key="2">
    <source>
        <dbReference type="Proteomes" id="UP001055286"/>
    </source>
</evidence>
<accession>A0AA37HD10</accession>
<dbReference type="EMBL" id="BPQJ01000015">
    <property type="protein sequence ID" value="GJD63246.1"/>
    <property type="molecule type" value="Genomic_DNA"/>
</dbReference>
<dbReference type="AlphaFoldDB" id="A0AA37HD10"/>
<gene>
    <name evidence="1" type="ORF">MPEAHAMD_3410</name>
</gene>
<proteinExistence type="predicted"/>
<comment type="caution">
    <text evidence="1">The sequence shown here is derived from an EMBL/GenBank/DDBJ whole genome shotgun (WGS) entry which is preliminary data.</text>
</comment>
<reference evidence="1" key="2">
    <citation type="submission" date="2021-08" db="EMBL/GenBank/DDBJ databases">
        <authorList>
            <person name="Tani A."/>
            <person name="Ola A."/>
            <person name="Ogura Y."/>
            <person name="Katsura K."/>
            <person name="Hayashi T."/>
        </authorList>
    </citation>
    <scope>NUCLEOTIDE SEQUENCE</scope>
    <source>
        <strain evidence="1">JCM 32048</strain>
    </source>
</reference>
<keyword evidence="2" id="KW-1185">Reference proteome</keyword>
<reference evidence="1" key="1">
    <citation type="journal article" date="2016" name="Front. Microbiol.">
        <title>Genome Sequence of the Piezophilic, Mesophilic Sulfate-Reducing Bacterium Desulfovibrio indicus J2T.</title>
        <authorList>
            <person name="Cao J."/>
            <person name="Maignien L."/>
            <person name="Shao Z."/>
            <person name="Alain K."/>
            <person name="Jebbar M."/>
        </authorList>
    </citation>
    <scope>NUCLEOTIDE SEQUENCE</scope>
    <source>
        <strain evidence="1">JCM 32048</strain>
    </source>
</reference>
<evidence type="ECO:0000313" key="1">
    <source>
        <dbReference type="EMBL" id="GJD63246.1"/>
    </source>
</evidence>
<sequence length="48" mass="5034">MRAALPWLLLALALVVATAPAWGRLVTGFDPTLDELLSLRCGPGQTAS</sequence>
<dbReference type="RefSeq" id="WP_165795881.1">
    <property type="nucleotide sequence ID" value="NZ_BPQJ01000015.1"/>
</dbReference>
<organism evidence="1 2">
    <name type="scientific">Methylobacterium frigidaeris</name>
    <dbReference type="NCBI Taxonomy" id="2038277"/>
    <lineage>
        <taxon>Bacteria</taxon>
        <taxon>Pseudomonadati</taxon>
        <taxon>Pseudomonadota</taxon>
        <taxon>Alphaproteobacteria</taxon>
        <taxon>Hyphomicrobiales</taxon>
        <taxon>Methylobacteriaceae</taxon>
        <taxon>Methylobacterium</taxon>
    </lineage>
</organism>
<name>A0AA37HD10_9HYPH</name>